<dbReference type="FunFam" id="3.30.230.10:FF:000017">
    <property type="entry name" value="Galactokinase"/>
    <property type="match status" value="1"/>
</dbReference>
<dbReference type="InterPro" id="IPR022963">
    <property type="entry name" value="Galactokinase_bac"/>
</dbReference>
<keyword evidence="6 11" id="KW-0418">Kinase</keyword>
<dbReference type="EMBL" id="CP001098">
    <property type="protein sequence ID" value="ACL70811.1"/>
    <property type="molecule type" value="Genomic_DNA"/>
</dbReference>
<dbReference type="InterPro" id="IPR000705">
    <property type="entry name" value="Galactokinase"/>
</dbReference>
<keyword evidence="7 11" id="KW-0067">ATP-binding</keyword>
<dbReference type="InterPro" id="IPR036554">
    <property type="entry name" value="GHMP_kinase_C_sf"/>
</dbReference>
<evidence type="ECO:0000313" key="17">
    <source>
        <dbReference type="Proteomes" id="UP000000719"/>
    </source>
</evidence>
<keyword evidence="3 11" id="KW-0808">Transferase</keyword>
<evidence type="ECO:0000256" key="9">
    <source>
        <dbReference type="ARBA" id="ARBA00023144"/>
    </source>
</evidence>
<keyword evidence="17" id="KW-1185">Reference proteome</keyword>
<keyword evidence="8 11" id="KW-0460">Magnesium</keyword>
<keyword evidence="10 11" id="KW-0119">Carbohydrate metabolism</keyword>
<evidence type="ECO:0000256" key="4">
    <source>
        <dbReference type="ARBA" id="ARBA00022723"/>
    </source>
</evidence>
<feature type="binding site" evidence="11">
    <location>
        <begin position="124"/>
        <end position="130"/>
    </location>
    <ligand>
        <name>ATP</name>
        <dbReference type="ChEBI" id="CHEBI:30616"/>
    </ligand>
</feature>
<feature type="binding site" evidence="11">
    <location>
        <begin position="36"/>
        <end position="39"/>
    </location>
    <ligand>
        <name>substrate</name>
    </ligand>
</feature>
<keyword evidence="9 11" id="KW-0299">Galactose metabolism</keyword>
<feature type="binding site" evidence="11">
    <location>
        <position position="162"/>
    </location>
    <ligand>
        <name>Mg(2+)</name>
        <dbReference type="ChEBI" id="CHEBI:18420"/>
    </ligand>
</feature>
<organism evidence="16 17">
    <name type="scientific">Halothermothrix orenii (strain H 168 / OCM 544 / DSM 9562)</name>
    <dbReference type="NCBI Taxonomy" id="373903"/>
    <lineage>
        <taxon>Bacteria</taxon>
        <taxon>Bacillati</taxon>
        <taxon>Bacillota</taxon>
        <taxon>Clostridia</taxon>
        <taxon>Halanaerobiales</taxon>
        <taxon>Halothermotrichaceae</taxon>
        <taxon>Halothermothrix</taxon>
    </lineage>
</organism>
<dbReference type="Pfam" id="PF00288">
    <property type="entry name" value="GHMP_kinases_N"/>
    <property type="match status" value="1"/>
</dbReference>
<feature type="active site" description="Proton acceptor" evidence="11">
    <location>
        <position position="174"/>
    </location>
</feature>
<dbReference type="InterPro" id="IPR006204">
    <property type="entry name" value="GHMP_kinase_N_dom"/>
</dbReference>
<feature type="domain" description="GHMP kinase N-terminal" evidence="13">
    <location>
        <begin position="94"/>
        <end position="181"/>
    </location>
</feature>
<evidence type="ECO:0000259" key="14">
    <source>
        <dbReference type="Pfam" id="PF08544"/>
    </source>
</evidence>
<dbReference type="PANTHER" id="PTHR10457:SF7">
    <property type="entry name" value="GALACTOKINASE-RELATED"/>
    <property type="match status" value="1"/>
</dbReference>
<gene>
    <name evidence="11" type="primary">galK</name>
    <name evidence="16" type="ordered locus">Hore_20660</name>
</gene>
<dbReference type="Gene3D" id="3.30.230.10">
    <property type="match status" value="1"/>
</dbReference>
<evidence type="ECO:0000256" key="6">
    <source>
        <dbReference type="ARBA" id="ARBA00022777"/>
    </source>
</evidence>
<comment type="pathway">
    <text evidence="11">Carbohydrate metabolism; galactose metabolism.</text>
</comment>
<evidence type="ECO:0000256" key="12">
    <source>
        <dbReference type="NCBIfam" id="TIGR00131"/>
    </source>
</evidence>
<dbReference type="eggNOG" id="COG0153">
    <property type="taxonomic scope" value="Bacteria"/>
</dbReference>
<feature type="binding site" evidence="11">
    <location>
        <position position="130"/>
    </location>
    <ligand>
        <name>Mg(2+)</name>
        <dbReference type="ChEBI" id="CHEBI:18420"/>
    </ligand>
</feature>
<dbReference type="STRING" id="373903.Hore_20660"/>
<reference evidence="16 17" key="1">
    <citation type="journal article" date="2009" name="PLoS ONE">
        <title>Genome analysis of the anaerobic thermohalophilic bacterium Halothermothrix orenii.</title>
        <authorList>
            <person name="Mavromatis K."/>
            <person name="Ivanova N."/>
            <person name="Anderson I."/>
            <person name="Lykidis A."/>
            <person name="Hooper S.D."/>
            <person name="Sun H."/>
            <person name="Kunin V."/>
            <person name="Lapidus A."/>
            <person name="Hugenholtz P."/>
            <person name="Patel B."/>
            <person name="Kyrpides N.C."/>
        </authorList>
    </citation>
    <scope>NUCLEOTIDE SEQUENCE [LARGE SCALE GENOMIC DNA]</scope>
    <source>
        <strain evidence="17">H 168 / OCM 544 / DSM 9562</strain>
    </source>
</reference>
<dbReference type="GO" id="GO:0005524">
    <property type="term" value="F:ATP binding"/>
    <property type="evidence" value="ECO:0007669"/>
    <property type="project" value="UniProtKB-UniRule"/>
</dbReference>
<comment type="function">
    <text evidence="11">Catalyzes the transfer of the gamma-phosphate of ATP to D-galactose to form alpha-D-galactose-1-phosphate (Gal-1-P).</text>
</comment>
<comment type="catalytic activity">
    <reaction evidence="11">
        <text>alpha-D-galactose + ATP = alpha-D-galactose 1-phosphate + ADP + H(+)</text>
        <dbReference type="Rhea" id="RHEA:13553"/>
        <dbReference type="ChEBI" id="CHEBI:15378"/>
        <dbReference type="ChEBI" id="CHEBI:28061"/>
        <dbReference type="ChEBI" id="CHEBI:30616"/>
        <dbReference type="ChEBI" id="CHEBI:58336"/>
        <dbReference type="ChEBI" id="CHEBI:456216"/>
        <dbReference type="EC" id="2.7.1.6"/>
    </reaction>
</comment>
<dbReference type="HAMAP" id="MF_00246">
    <property type="entry name" value="Galactokinase"/>
    <property type="match status" value="1"/>
</dbReference>
<feature type="domain" description="Galactokinase N-terminal" evidence="15">
    <location>
        <begin position="10"/>
        <end position="57"/>
    </location>
</feature>
<dbReference type="KEGG" id="hor:Hore_20660"/>
<evidence type="ECO:0000256" key="2">
    <source>
        <dbReference type="ARBA" id="ARBA00022490"/>
    </source>
</evidence>
<evidence type="ECO:0000313" key="16">
    <source>
        <dbReference type="EMBL" id="ACL70811.1"/>
    </source>
</evidence>
<evidence type="ECO:0000259" key="13">
    <source>
        <dbReference type="Pfam" id="PF00288"/>
    </source>
</evidence>
<dbReference type="EC" id="2.7.1.6" evidence="11 12"/>
<dbReference type="Proteomes" id="UP000000719">
    <property type="component" value="Chromosome"/>
</dbReference>
<keyword evidence="5 11" id="KW-0547">Nucleotide-binding</keyword>
<dbReference type="GO" id="GO:0000287">
    <property type="term" value="F:magnesium ion binding"/>
    <property type="evidence" value="ECO:0007669"/>
    <property type="project" value="UniProtKB-UniRule"/>
</dbReference>
<dbReference type="GO" id="GO:0004335">
    <property type="term" value="F:galactokinase activity"/>
    <property type="evidence" value="ECO:0007669"/>
    <property type="project" value="UniProtKB-UniRule"/>
</dbReference>
<dbReference type="PROSITE" id="PS00627">
    <property type="entry name" value="GHMP_KINASES_ATP"/>
    <property type="match status" value="1"/>
</dbReference>
<evidence type="ECO:0000256" key="7">
    <source>
        <dbReference type="ARBA" id="ARBA00022840"/>
    </source>
</evidence>
<evidence type="ECO:0000256" key="5">
    <source>
        <dbReference type="ARBA" id="ARBA00022741"/>
    </source>
</evidence>
<protein>
    <recommendedName>
        <fullName evidence="11 12">Galactokinase</fullName>
        <ecNumber evidence="11 12">2.7.1.6</ecNumber>
    </recommendedName>
    <alternativeName>
        <fullName evidence="11">Galactose kinase</fullName>
    </alternativeName>
</protein>
<feature type="binding site" evidence="11">
    <location>
        <position position="70"/>
    </location>
    <ligand>
        <name>ATP</name>
        <dbReference type="ChEBI" id="CHEBI:30616"/>
    </ligand>
</feature>
<dbReference type="PRINTS" id="PR00473">
    <property type="entry name" value="GALCTOKINASE"/>
</dbReference>
<evidence type="ECO:0000256" key="1">
    <source>
        <dbReference type="ARBA" id="ARBA00006566"/>
    </source>
</evidence>
<dbReference type="SUPFAM" id="SSF55060">
    <property type="entry name" value="GHMP Kinase, C-terminal domain"/>
    <property type="match status" value="1"/>
</dbReference>
<dbReference type="PROSITE" id="PS00106">
    <property type="entry name" value="GALACTOKINASE"/>
    <property type="match status" value="1"/>
</dbReference>
<evidence type="ECO:0000256" key="8">
    <source>
        <dbReference type="ARBA" id="ARBA00022842"/>
    </source>
</evidence>
<dbReference type="GO" id="GO:0005829">
    <property type="term" value="C:cytosol"/>
    <property type="evidence" value="ECO:0007669"/>
    <property type="project" value="TreeGrafter"/>
</dbReference>
<feature type="site" description="Transition state stabilizer" evidence="11">
    <location>
        <position position="30"/>
    </location>
</feature>
<dbReference type="InterPro" id="IPR006206">
    <property type="entry name" value="Mevalonate/galactokinase"/>
</dbReference>
<dbReference type="RefSeq" id="WP_015923780.1">
    <property type="nucleotide sequence ID" value="NC_011899.1"/>
</dbReference>
<feature type="domain" description="GHMP kinase C-terminal" evidence="14">
    <location>
        <begin position="286"/>
        <end position="347"/>
    </location>
</feature>
<dbReference type="UniPathway" id="UPA00214"/>
<dbReference type="SUPFAM" id="SSF54211">
    <property type="entry name" value="Ribosomal protein S5 domain 2-like"/>
    <property type="match status" value="1"/>
</dbReference>
<dbReference type="OrthoDB" id="250531at2"/>
<evidence type="ECO:0000256" key="3">
    <source>
        <dbReference type="ARBA" id="ARBA00022679"/>
    </source>
</evidence>
<dbReference type="InterPro" id="IPR006203">
    <property type="entry name" value="GHMP_knse_ATP-bd_CS"/>
</dbReference>
<name>B8CZV9_HALOH</name>
<evidence type="ECO:0000259" key="15">
    <source>
        <dbReference type="Pfam" id="PF10509"/>
    </source>
</evidence>
<dbReference type="NCBIfam" id="TIGR00131">
    <property type="entry name" value="gal_kin"/>
    <property type="match status" value="1"/>
</dbReference>
<dbReference type="Pfam" id="PF10509">
    <property type="entry name" value="GalKase_gal_bdg"/>
    <property type="match status" value="1"/>
</dbReference>
<evidence type="ECO:0000256" key="11">
    <source>
        <dbReference type="HAMAP-Rule" id="MF_00246"/>
    </source>
</evidence>
<dbReference type="InterPro" id="IPR014721">
    <property type="entry name" value="Ribsml_uS5_D2-typ_fold_subgr"/>
</dbReference>
<accession>B8CZV9</accession>
<dbReference type="PIRSF" id="PIRSF000530">
    <property type="entry name" value="Galactokinase"/>
    <property type="match status" value="1"/>
</dbReference>
<keyword evidence="2 11" id="KW-0963">Cytoplasm</keyword>
<dbReference type="NCBIfam" id="NF003705">
    <property type="entry name" value="PRK05322.1"/>
    <property type="match status" value="1"/>
</dbReference>
<sequence>MKSVDELWEFFENRYGDNGLKKGSYSAPGRVNLIGEHTDYNDGFVLPMAIEKNVTMLGQLRHDRKIKVYSLDYDTELCFNLDKLEKDEEHTWVNYVMGVADEIEKKGHKLKGMNLVFTGNVPQGSGLSSSAALEVVTAMTMADLNELDIDPVEMALLCQAAENNFVGVACGIMDQYISRLGHRDHALLIDCRTNEYELIPFKDKRYRIVICNSKARRGLVDSEYNTRRSECNQAVAFFNEKLGRNITALRDVKLNEVGQYRGELSDSVYRRAHHVVSENERVLASVEALKNNDFEKFGQLMIESHQSLRDDYEVSCRELDCLVDVALKQEGVLGARMTGAGFGGCTVNLVDINYVEVFIKGIKEGYKRETGIEPEIYVSRPAEGARRLEVDRDGGNPGKEGKNR</sequence>
<dbReference type="Pfam" id="PF08544">
    <property type="entry name" value="GHMP_kinases_C"/>
    <property type="match status" value="1"/>
</dbReference>
<keyword evidence="4 11" id="KW-0479">Metal-binding</keyword>
<feature type="binding site" evidence="11">
    <location>
        <position position="224"/>
    </location>
    <ligand>
        <name>substrate</name>
    </ligand>
</feature>
<dbReference type="AlphaFoldDB" id="B8CZV9"/>
<dbReference type="InterPro" id="IPR019741">
    <property type="entry name" value="Galactokinase_CS"/>
</dbReference>
<dbReference type="Gene3D" id="3.30.70.890">
    <property type="entry name" value="GHMP kinase, C-terminal domain"/>
    <property type="match status" value="1"/>
</dbReference>
<dbReference type="GO" id="GO:0006012">
    <property type="term" value="P:galactose metabolic process"/>
    <property type="evidence" value="ECO:0007669"/>
    <property type="project" value="UniProtKB-UniRule"/>
</dbReference>
<dbReference type="PRINTS" id="PR00959">
    <property type="entry name" value="MEVGALKINASE"/>
</dbReference>
<dbReference type="HOGENOM" id="CLU_017814_2_1_9"/>
<dbReference type="InterPro" id="IPR013750">
    <property type="entry name" value="GHMP_kinase_C_dom"/>
</dbReference>
<comment type="subcellular location">
    <subcellularLocation>
        <location evidence="11">Cytoplasm</location>
    </subcellularLocation>
</comment>
<dbReference type="InterPro" id="IPR019539">
    <property type="entry name" value="GalKase_N"/>
</dbReference>
<comment type="similarity">
    <text evidence="1 11">Belongs to the GHMP kinase family. GalK subfamily.</text>
</comment>
<evidence type="ECO:0000256" key="10">
    <source>
        <dbReference type="ARBA" id="ARBA00023277"/>
    </source>
</evidence>
<proteinExistence type="inferred from homology"/>
<dbReference type="FunFam" id="3.30.70.890:FF:000001">
    <property type="entry name" value="Galactokinase"/>
    <property type="match status" value="1"/>
</dbReference>
<dbReference type="PANTHER" id="PTHR10457">
    <property type="entry name" value="MEVALONATE KINASE/GALACTOKINASE"/>
    <property type="match status" value="1"/>
</dbReference>
<dbReference type="InterPro" id="IPR020568">
    <property type="entry name" value="Ribosomal_Su5_D2-typ_SF"/>
</dbReference>